<feature type="transmembrane region" description="Helical" evidence="1">
    <location>
        <begin position="50"/>
        <end position="73"/>
    </location>
</feature>
<evidence type="ECO:0000313" key="2">
    <source>
        <dbReference type="EMBL" id="GAA4364125.1"/>
    </source>
</evidence>
<feature type="transmembrane region" description="Helical" evidence="1">
    <location>
        <begin position="159"/>
        <end position="176"/>
    </location>
</feature>
<organism evidence="2 3">
    <name type="scientific">Hymenobacter saemangeumensis</name>
    <dbReference type="NCBI Taxonomy" id="1084522"/>
    <lineage>
        <taxon>Bacteria</taxon>
        <taxon>Pseudomonadati</taxon>
        <taxon>Bacteroidota</taxon>
        <taxon>Cytophagia</taxon>
        <taxon>Cytophagales</taxon>
        <taxon>Hymenobacteraceae</taxon>
        <taxon>Hymenobacter</taxon>
    </lineage>
</organism>
<keyword evidence="1" id="KW-1133">Transmembrane helix</keyword>
<gene>
    <name evidence="2" type="ORF">GCM10023185_33360</name>
</gene>
<dbReference type="Proteomes" id="UP001501153">
    <property type="component" value="Unassembled WGS sequence"/>
</dbReference>
<comment type="caution">
    <text evidence="2">The sequence shown here is derived from an EMBL/GenBank/DDBJ whole genome shotgun (WGS) entry which is preliminary data.</text>
</comment>
<dbReference type="RefSeq" id="WP_345237243.1">
    <property type="nucleotide sequence ID" value="NZ_BAABGZ010000070.1"/>
</dbReference>
<accession>A0ABP8INB2</accession>
<dbReference type="EMBL" id="BAABGZ010000070">
    <property type="protein sequence ID" value="GAA4364125.1"/>
    <property type="molecule type" value="Genomic_DNA"/>
</dbReference>
<sequence>MKIELDKAFVFIVYIYLISICYNIAYWGAFDIDVFNYYDSQSLIQGVTSPLWDTFIGAILITIGHFILQMLSGTALVKWIRNLKWYYLLGAAVLISGGWLGVVKSGIVVITQTKPSVYSMQQTAFEGMRYLFLTICVILALTTQAIVVKDLKSRTVNEAYFCAIYFLWLFPFYAYMSGKQNAWAIERNLKFNYVLSDSILGHKEIYKYLGKAGENYFLVSLDNVRKCIVPAEKLAPMELVMVTTDDPSSMHRFQKAKEQVIVK</sequence>
<protein>
    <submittedName>
        <fullName evidence="2">Uncharacterized protein</fullName>
    </submittedName>
</protein>
<keyword evidence="1" id="KW-0472">Membrane</keyword>
<reference evidence="3" key="1">
    <citation type="journal article" date="2019" name="Int. J. Syst. Evol. Microbiol.">
        <title>The Global Catalogue of Microorganisms (GCM) 10K type strain sequencing project: providing services to taxonomists for standard genome sequencing and annotation.</title>
        <authorList>
            <consortium name="The Broad Institute Genomics Platform"/>
            <consortium name="The Broad Institute Genome Sequencing Center for Infectious Disease"/>
            <person name="Wu L."/>
            <person name="Ma J."/>
        </authorList>
    </citation>
    <scope>NUCLEOTIDE SEQUENCE [LARGE SCALE GENOMIC DNA]</scope>
    <source>
        <strain evidence="3">JCM 17923</strain>
    </source>
</reference>
<name>A0ABP8INB2_9BACT</name>
<evidence type="ECO:0000256" key="1">
    <source>
        <dbReference type="SAM" id="Phobius"/>
    </source>
</evidence>
<feature type="transmembrane region" description="Helical" evidence="1">
    <location>
        <begin position="9"/>
        <end position="30"/>
    </location>
</feature>
<evidence type="ECO:0000313" key="3">
    <source>
        <dbReference type="Proteomes" id="UP001501153"/>
    </source>
</evidence>
<keyword evidence="1" id="KW-0812">Transmembrane</keyword>
<keyword evidence="3" id="KW-1185">Reference proteome</keyword>
<proteinExistence type="predicted"/>
<feature type="transmembrane region" description="Helical" evidence="1">
    <location>
        <begin position="85"/>
        <end position="110"/>
    </location>
</feature>
<feature type="transmembrane region" description="Helical" evidence="1">
    <location>
        <begin position="130"/>
        <end position="147"/>
    </location>
</feature>